<dbReference type="AlphaFoldDB" id="A0A5B8RAW9"/>
<sequence length="406" mass="43394">MSTVMICWGMGEGYGHANKIACVTGGLEATGLHVVIAARDRRLMEGVARRRGLACEVVQAPVLPATRSPDVATVFYSDLLLSRGYSDPDRLVEAIAGWRALFEQHAPDVIAFEYAPTAILAARGVDTPRLGFGTGFYYPPAPLPRLIPEHMTGSGVAHDAGYDTALESVNQALHASGLTPVDGLEAVFDPGPVFITGAPEVDHFGHIRRDGRYTGPVSENLSPGSALEWPQGKGPRIAGYLKAGAPGIERVLLRLNRVRARFVLHLSPKKGERPEALARRLPRSTNVQITLRPFDIDAMARQASCFVCHAGNGATIASLMAGTPVFGLDLHPEQGLQVDALRRAGLGDGTHFHAAAGDIGERILALTRHGSRERQRARNFARKYGGATLSPYRELVSGVARLAGGA</sequence>
<name>A0A5B8RAW9_9ZZZZ</name>
<evidence type="ECO:0000313" key="1">
    <source>
        <dbReference type="EMBL" id="QEA05213.1"/>
    </source>
</evidence>
<proteinExistence type="predicted"/>
<organism evidence="1">
    <name type="scientific">uncultured organism</name>
    <dbReference type="NCBI Taxonomy" id="155900"/>
    <lineage>
        <taxon>unclassified sequences</taxon>
        <taxon>environmental samples</taxon>
    </lineage>
</organism>
<dbReference type="Gene3D" id="3.40.50.2000">
    <property type="entry name" value="Glycogen Phosphorylase B"/>
    <property type="match status" value="2"/>
</dbReference>
<gene>
    <name evidence="1" type="ORF">KBTEX_01533</name>
</gene>
<accession>A0A5B8RAW9</accession>
<protein>
    <submittedName>
        <fullName evidence="1">Uncharacterized protein</fullName>
    </submittedName>
</protein>
<dbReference type="SUPFAM" id="SSF53756">
    <property type="entry name" value="UDP-Glycosyltransferase/glycogen phosphorylase"/>
    <property type="match status" value="1"/>
</dbReference>
<dbReference type="EMBL" id="MN079097">
    <property type="protein sequence ID" value="QEA05213.1"/>
    <property type="molecule type" value="Genomic_DNA"/>
</dbReference>
<reference evidence="1" key="1">
    <citation type="submission" date="2019-06" db="EMBL/GenBank/DDBJ databases">
        <authorList>
            <person name="Murdoch R.W."/>
            <person name="Fathepure B."/>
        </authorList>
    </citation>
    <scope>NUCLEOTIDE SEQUENCE</scope>
</reference>